<proteinExistence type="predicted"/>
<evidence type="ECO:0000256" key="3">
    <source>
        <dbReference type="ARBA" id="ARBA00023136"/>
    </source>
</evidence>
<keyword evidence="5" id="KW-0449">Lipoprotein</keyword>
<evidence type="ECO:0000313" key="7">
    <source>
        <dbReference type="EMBL" id="MBR7836951.1"/>
    </source>
</evidence>
<dbReference type="EMBL" id="JAGSOG010000172">
    <property type="protein sequence ID" value="MBR7836951.1"/>
    <property type="molecule type" value="Genomic_DNA"/>
</dbReference>
<feature type="chain" id="PRO_5039410443" evidence="6">
    <location>
        <begin position="20"/>
        <end position="435"/>
    </location>
</feature>
<dbReference type="InterPro" id="IPR006059">
    <property type="entry name" value="SBP"/>
</dbReference>
<evidence type="ECO:0000313" key="8">
    <source>
        <dbReference type="Proteomes" id="UP000675781"/>
    </source>
</evidence>
<keyword evidence="2 6" id="KW-0732">Signal</keyword>
<evidence type="ECO:0000256" key="1">
    <source>
        <dbReference type="ARBA" id="ARBA00022475"/>
    </source>
</evidence>
<keyword evidence="8" id="KW-1185">Reference proteome</keyword>
<evidence type="ECO:0000256" key="6">
    <source>
        <dbReference type="SAM" id="SignalP"/>
    </source>
</evidence>
<keyword evidence="1" id="KW-1003">Cell membrane</keyword>
<keyword evidence="3" id="KW-0472">Membrane</keyword>
<sequence>MTVGTLGMATVLAACSSSAGGSTDSAAQVSATYSGSAVVDLSFWSWTLNAQAVVDEFNKTHPNIHVTFTKITGGPAGYSKLFDAFKAGNAPDVFNCEYDMLPEFASEGLVQDISAYVTPQLKSALGAALPLTTLGGKTWAIPYDIEPTELWYRADLFQKYDLAVPTTWDQFASEAKALAAKDPGAKLAALPTDDALWLASLAEQAGGQWFSSSGGTWKVDLTGAADEKVASYWQGLADDKLLYTGASSSPAYTTAFTNGQILSMIEPAYEGAYLKSSYPKQAGDWAVAPLPNWGSAADGAEGGSSYPVSKDTKNTAAALEFAEWMATSSDAISTRMQGGASSALPADSAAAAQAESSFDKSYYAQSQDIFSVANAAAATVSQSWAWGPQVPGMDTAMSTPMGQIGSGGTVAAVLSTGQSQVLQLLKSAGLQASAG</sequence>
<dbReference type="PANTHER" id="PTHR43649">
    <property type="entry name" value="ARABINOSE-BINDING PROTEIN-RELATED"/>
    <property type="match status" value="1"/>
</dbReference>
<dbReference type="SUPFAM" id="SSF53850">
    <property type="entry name" value="Periplasmic binding protein-like II"/>
    <property type="match status" value="1"/>
</dbReference>
<dbReference type="Gene3D" id="3.40.190.10">
    <property type="entry name" value="Periplasmic binding protein-like II"/>
    <property type="match status" value="1"/>
</dbReference>
<evidence type="ECO:0000256" key="4">
    <source>
        <dbReference type="ARBA" id="ARBA00023139"/>
    </source>
</evidence>
<feature type="signal peptide" evidence="6">
    <location>
        <begin position="1"/>
        <end position="19"/>
    </location>
</feature>
<keyword evidence="4" id="KW-0564">Palmitate</keyword>
<dbReference type="Pfam" id="PF01547">
    <property type="entry name" value="SBP_bac_1"/>
    <property type="match status" value="1"/>
</dbReference>
<accession>A0A941IVD2</accession>
<name>A0A941IVD2_9ACTN</name>
<protein>
    <submittedName>
        <fullName evidence="7">Extracellular solute-binding protein</fullName>
    </submittedName>
</protein>
<organism evidence="7 8">
    <name type="scientific">Actinospica durhamensis</name>
    <dbReference type="NCBI Taxonomy" id="1508375"/>
    <lineage>
        <taxon>Bacteria</taxon>
        <taxon>Bacillati</taxon>
        <taxon>Actinomycetota</taxon>
        <taxon>Actinomycetes</taxon>
        <taxon>Catenulisporales</taxon>
        <taxon>Actinospicaceae</taxon>
        <taxon>Actinospica</taxon>
    </lineage>
</organism>
<comment type="caution">
    <text evidence="7">The sequence shown here is derived from an EMBL/GenBank/DDBJ whole genome shotgun (WGS) entry which is preliminary data.</text>
</comment>
<gene>
    <name evidence="7" type="ORF">KDL01_26980</name>
</gene>
<dbReference type="Proteomes" id="UP000675781">
    <property type="component" value="Unassembled WGS sequence"/>
</dbReference>
<evidence type="ECO:0000256" key="5">
    <source>
        <dbReference type="ARBA" id="ARBA00023288"/>
    </source>
</evidence>
<evidence type="ECO:0000256" key="2">
    <source>
        <dbReference type="ARBA" id="ARBA00022729"/>
    </source>
</evidence>
<reference evidence="7" key="1">
    <citation type="submission" date="2021-04" db="EMBL/GenBank/DDBJ databases">
        <title>Genome based classification of Actinospica acidithermotolerans sp. nov., an actinobacterium isolated from an Indonesian hot spring.</title>
        <authorList>
            <person name="Kusuma A.B."/>
            <person name="Putra K.E."/>
            <person name="Nafisah S."/>
            <person name="Loh J."/>
            <person name="Nouioui I."/>
            <person name="Goodfellow M."/>
        </authorList>
    </citation>
    <scope>NUCLEOTIDE SEQUENCE</scope>
    <source>
        <strain evidence="7">CSCA 57</strain>
    </source>
</reference>
<dbReference type="InterPro" id="IPR050490">
    <property type="entry name" value="Bact_solute-bd_prot1"/>
</dbReference>
<dbReference type="PANTHER" id="PTHR43649:SF33">
    <property type="entry name" value="POLYGALACTURONAN_RHAMNOGALACTURONAN-BINDING PROTEIN YTCQ"/>
    <property type="match status" value="1"/>
</dbReference>
<dbReference type="AlphaFoldDB" id="A0A941IVD2"/>